<dbReference type="RefSeq" id="WP_089375056.1">
    <property type="nucleotide sequence ID" value="NZ_FZOA01000003.1"/>
</dbReference>
<keyword evidence="1" id="KW-0812">Transmembrane</keyword>
<keyword evidence="1" id="KW-1133">Transmembrane helix</keyword>
<evidence type="ECO:0000256" key="1">
    <source>
        <dbReference type="SAM" id="Phobius"/>
    </source>
</evidence>
<keyword evidence="1" id="KW-0472">Membrane</keyword>
<evidence type="ECO:0000313" key="2">
    <source>
        <dbReference type="EMBL" id="SNR76085.1"/>
    </source>
</evidence>
<gene>
    <name evidence="2" type="ORF">SAMN05192560_0937</name>
</gene>
<dbReference type="AlphaFoldDB" id="A0A238YY83"/>
<dbReference type="OrthoDB" id="8564508at2"/>
<reference evidence="3" key="1">
    <citation type="submission" date="2017-06" db="EMBL/GenBank/DDBJ databases">
        <authorList>
            <person name="Varghese N."/>
            <person name="Submissions S."/>
        </authorList>
    </citation>
    <scope>NUCLEOTIDE SEQUENCE [LARGE SCALE GENOMIC DNA]</scope>
    <source>
        <strain evidence="3">Ca-68</strain>
    </source>
</reference>
<dbReference type="EMBL" id="FZOA01000003">
    <property type="protein sequence ID" value="SNR76085.1"/>
    <property type="molecule type" value="Genomic_DNA"/>
</dbReference>
<sequence length="132" mass="15006">MAAPWLAVVLRNVPWGEVIRRAPEIADGARKLWQNVSGKQQEAPVAYEQADATPYMDDDDKAARIHALEKRVAELRGQMVETSQLIKSMADQNAQLVVNIEDNRRRITRLQRIVVVLLIAVLVVGWKLWQLN</sequence>
<accession>A0A238YY83</accession>
<dbReference type="Proteomes" id="UP000198305">
    <property type="component" value="Unassembled WGS sequence"/>
</dbReference>
<evidence type="ECO:0000313" key="3">
    <source>
        <dbReference type="Proteomes" id="UP000198305"/>
    </source>
</evidence>
<keyword evidence="3" id="KW-1185">Reference proteome</keyword>
<organism evidence="2 3">
    <name type="scientific">Methylobacillus rhizosphaerae</name>
    <dbReference type="NCBI Taxonomy" id="551994"/>
    <lineage>
        <taxon>Bacteria</taxon>
        <taxon>Pseudomonadati</taxon>
        <taxon>Pseudomonadota</taxon>
        <taxon>Betaproteobacteria</taxon>
        <taxon>Nitrosomonadales</taxon>
        <taxon>Methylophilaceae</taxon>
        <taxon>Methylobacillus</taxon>
    </lineage>
</organism>
<name>A0A238YY83_9PROT</name>
<feature type="transmembrane region" description="Helical" evidence="1">
    <location>
        <begin position="113"/>
        <end position="129"/>
    </location>
</feature>
<protein>
    <submittedName>
        <fullName evidence="2">Uncharacterized protein</fullName>
    </submittedName>
</protein>
<proteinExistence type="predicted"/>